<evidence type="ECO:0000256" key="1">
    <source>
        <dbReference type="SAM" id="MobiDB-lite"/>
    </source>
</evidence>
<feature type="compositionally biased region" description="Polar residues" evidence="1">
    <location>
        <begin position="407"/>
        <end position="416"/>
    </location>
</feature>
<name>A0A6A5SMN2_9PLEO</name>
<feature type="compositionally biased region" description="Polar residues" evidence="1">
    <location>
        <begin position="282"/>
        <end position="292"/>
    </location>
</feature>
<feature type="compositionally biased region" description="Polar residues" evidence="1">
    <location>
        <begin position="510"/>
        <end position="524"/>
    </location>
</feature>
<dbReference type="AlphaFoldDB" id="A0A6A5SMN2"/>
<feature type="transmembrane region" description="Helical" evidence="2">
    <location>
        <begin position="194"/>
        <end position="219"/>
    </location>
</feature>
<feature type="compositionally biased region" description="Polar residues" evidence="1">
    <location>
        <begin position="1"/>
        <end position="12"/>
    </location>
</feature>
<accession>A0A6A5SMN2</accession>
<evidence type="ECO:0000313" key="3">
    <source>
        <dbReference type="EMBL" id="KAF1940709.1"/>
    </source>
</evidence>
<gene>
    <name evidence="3" type="ORF">EJ02DRAFT_222845</name>
</gene>
<organism evidence="3 4">
    <name type="scientific">Clathrospora elynae</name>
    <dbReference type="NCBI Taxonomy" id="706981"/>
    <lineage>
        <taxon>Eukaryota</taxon>
        <taxon>Fungi</taxon>
        <taxon>Dikarya</taxon>
        <taxon>Ascomycota</taxon>
        <taxon>Pezizomycotina</taxon>
        <taxon>Dothideomycetes</taxon>
        <taxon>Pleosporomycetidae</taxon>
        <taxon>Pleosporales</taxon>
        <taxon>Diademaceae</taxon>
        <taxon>Clathrospora</taxon>
    </lineage>
</organism>
<feature type="compositionally biased region" description="Low complexity" evidence="1">
    <location>
        <begin position="22"/>
        <end position="35"/>
    </location>
</feature>
<feature type="compositionally biased region" description="Polar residues" evidence="1">
    <location>
        <begin position="131"/>
        <end position="145"/>
    </location>
</feature>
<dbReference type="EMBL" id="ML976058">
    <property type="protein sequence ID" value="KAF1940709.1"/>
    <property type="molecule type" value="Genomic_DNA"/>
</dbReference>
<keyword evidence="2" id="KW-0472">Membrane</keyword>
<sequence>MASPQESITTVNGKRCTRSRARTAATSTLTTSETSVVAPTEATTSTAVEALPVQTSTTEVSSTSPPPPPPPPPSSTTPAEQPVVAPTTSTTEAAATSAIAAPTSLVASPSSPPSSTAPAVSNTPTSAATNPEQPTQSNTEAQPASTDIPGTEAPLGTTSIFGAIPTGSSAGIIAPNQGPEDSGLTLPTSGESNIGGILGGVFGGIAALALISGLLFFCLRRKRNSRSVRWDEKGAMRAIGAGFTEKIKSISAGVAGFMAKLKGKKAGPMGNLYQRHTAQGSVSSMYSTNTNGRGRPTSEPQALSVGRRTGSPSNKKGERNLVHKKPSSISSNYRFPGIVGNNGSPNANPFTDPEPRNTLFLLNPDPRSAPVTPQIPAATAQAPQDPFASILDPEESADLVRGPGLTHQRTQSSHQPLSLYPANDPANDPFKDPRPAPPIPTQAVLPQHNRRSSMTLPTFDATSTATSGESNYIILPNGRRYRQSDPFDLDRPEVLGFGNVIGRKPVRGSVTRQVSRNKRTSSFGNWGGAADGPYARQSAKPDPPWGPNGKKI</sequence>
<feature type="region of interest" description="Disordered" evidence="1">
    <location>
        <begin position="1"/>
        <end position="161"/>
    </location>
</feature>
<evidence type="ECO:0000313" key="4">
    <source>
        <dbReference type="Proteomes" id="UP000800038"/>
    </source>
</evidence>
<feature type="compositionally biased region" description="Low complexity" evidence="1">
    <location>
        <begin position="52"/>
        <end position="63"/>
    </location>
</feature>
<feature type="compositionally biased region" description="Pro residues" evidence="1">
    <location>
        <begin position="64"/>
        <end position="75"/>
    </location>
</feature>
<evidence type="ECO:0000256" key="2">
    <source>
        <dbReference type="SAM" id="Phobius"/>
    </source>
</evidence>
<reference evidence="3" key="1">
    <citation type="journal article" date="2020" name="Stud. Mycol.">
        <title>101 Dothideomycetes genomes: a test case for predicting lifestyles and emergence of pathogens.</title>
        <authorList>
            <person name="Haridas S."/>
            <person name="Albert R."/>
            <person name="Binder M."/>
            <person name="Bloem J."/>
            <person name="Labutti K."/>
            <person name="Salamov A."/>
            <person name="Andreopoulos B."/>
            <person name="Baker S."/>
            <person name="Barry K."/>
            <person name="Bills G."/>
            <person name="Bluhm B."/>
            <person name="Cannon C."/>
            <person name="Castanera R."/>
            <person name="Culley D."/>
            <person name="Daum C."/>
            <person name="Ezra D."/>
            <person name="Gonzalez J."/>
            <person name="Henrissat B."/>
            <person name="Kuo A."/>
            <person name="Liang C."/>
            <person name="Lipzen A."/>
            <person name="Lutzoni F."/>
            <person name="Magnuson J."/>
            <person name="Mondo S."/>
            <person name="Nolan M."/>
            <person name="Ohm R."/>
            <person name="Pangilinan J."/>
            <person name="Park H.-J."/>
            <person name="Ramirez L."/>
            <person name="Alfaro M."/>
            <person name="Sun H."/>
            <person name="Tritt A."/>
            <person name="Yoshinaga Y."/>
            <person name="Zwiers L.-H."/>
            <person name="Turgeon B."/>
            <person name="Goodwin S."/>
            <person name="Spatafora J."/>
            <person name="Crous P."/>
            <person name="Grigoriev I."/>
        </authorList>
    </citation>
    <scope>NUCLEOTIDE SEQUENCE</scope>
    <source>
        <strain evidence="3">CBS 161.51</strain>
    </source>
</reference>
<dbReference type="OrthoDB" id="3936275at2759"/>
<feature type="region of interest" description="Disordered" evidence="1">
    <location>
        <begin position="509"/>
        <end position="552"/>
    </location>
</feature>
<feature type="compositionally biased region" description="Low complexity" evidence="1">
    <location>
        <begin position="76"/>
        <end position="130"/>
    </location>
</feature>
<keyword evidence="4" id="KW-1185">Reference proteome</keyword>
<proteinExistence type="predicted"/>
<feature type="region of interest" description="Disordered" evidence="1">
    <location>
        <begin position="398"/>
        <end position="445"/>
    </location>
</feature>
<keyword evidence="2" id="KW-1133">Transmembrane helix</keyword>
<dbReference type="Proteomes" id="UP000800038">
    <property type="component" value="Unassembled WGS sequence"/>
</dbReference>
<protein>
    <submittedName>
        <fullName evidence="3">Uncharacterized protein</fullName>
    </submittedName>
</protein>
<feature type="region of interest" description="Disordered" evidence="1">
    <location>
        <begin position="282"/>
        <end position="334"/>
    </location>
</feature>
<keyword evidence="2" id="KW-0812">Transmembrane</keyword>